<sequence length="934" mass="104433">MAKFLSVWDPVANWPENDRVSASQAAQALSTPECRYAFAEWRKRHDESAGTRGETVPRKYVIEKVKRDDCYLEYLQYVQPDKWTAKLSIARLVYLLYRLQTRHPAGLFGGVHDVDKALDALLDLVFEVRDQYCPSKRFRSALVALMFPDVRVTEKQRFGWPKVDWCAREGAPNASGDARRDEFDTKTSTDNSDASSIASRAGASHDALTNAFTGFRDASSNAPRVGTFSDTLTNVSNMEAFVHVSSRSHNASWKTPSAGATIEASTSASTLKAFSNAFMDLFPNLHDTKVLQDSALDLPSFWPSGPSLQDACDILHIHNKAPFHIPGTPAQRFWWYQVKGIAHIKVCLLKYGKAALLDFMGLGKTRQSLVGLEMALMSSTIKTPQKPSLIIVPSGQIGEHWIGEGLLASNRFSFVAVGDGFSQEHQDSRRVKYSRLPAFEMCPLGEDCLLLFVCTFSTIRKICNHTKIRNGFHAIVVDEAQQLRKWKGSATFLSIDKLKPTWRLGLTATPRMNGTRDMKGFLAFFRDRHIDVEKTRIEVARHGISPYEKGGLAKYQAMPEMWEQYVDNADLQMEETALRKLPKAMPFVISRNLNTPNDDKSTTIGAGIPALYVSRQTVTFGSQDSKDAFTNAFNQVLGELWREVKGCKFINLPTLTNLATMTLSTFAARIPADHRFVHQLHAEDADLPAVCQAVLKRNVPKDEASHLVRSPKLDWLAAFLGRAVVDRREKVLIFVLNNREQLLVRAFLKTLGLGPLATFHSGLGPKHRRDLIDSFNGSGGPSIFITTWEMGSVGFNLQKNCRIVVALSLYYNRNAEMQGRARVHRPGQTRPVLYIQCRQSPSLDTVFMLKHADRKESAEFYARLQLAKEDKEKVDKVLEAVSSAMAGIEEGAEAEAALELDLQEDVGMSSRIIEVLQTVLAGDTLSYCKNLEEL</sequence>
<protein>
    <submittedName>
        <fullName evidence="6">P-loop containing nucleoside triphosphate hydrolase protein</fullName>
    </submittedName>
</protein>
<keyword evidence="2 6" id="KW-0378">Hydrolase</keyword>
<proteinExistence type="predicted"/>
<keyword evidence="3" id="KW-0067">ATP-binding</keyword>
<organism evidence="6 7">
    <name type="scientific">Phyllosticta paracitricarpa</name>
    <dbReference type="NCBI Taxonomy" id="2016321"/>
    <lineage>
        <taxon>Eukaryota</taxon>
        <taxon>Fungi</taxon>
        <taxon>Dikarya</taxon>
        <taxon>Ascomycota</taxon>
        <taxon>Pezizomycotina</taxon>
        <taxon>Dothideomycetes</taxon>
        <taxon>Dothideomycetes incertae sedis</taxon>
        <taxon>Botryosphaeriales</taxon>
        <taxon>Phyllostictaceae</taxon>
        <taxon>Phyllosticta</taxon>
    </lineage>
</organism>
<feature type="compositionally biased region" description="Polar residues" evidence="4">
    <location>
        <begin position="188"/>
        <end position="198"/>
    </location>
</feature>
<feature type="region of interest" description="Disordered" evidence="4">
    <location>
        <begin position="171"/>
        <end position="200"/>
    </location>
</feature>
<evidence type="ECO:0000259" key="5">
    <source>
        <dbReference type="PROSITE" id="PS51192"/>
    </source>
</evidence>
<evidence type="ECO:0000256" key="2">
    <source>
        <dbReference type="ARBA" id="ARBA00022801"/>
    </source>
</evidence>
<dbReference type="InterPro" id="IPR050496">
    <property type="entry name" value="SNF2_RAD54_helicase_repair"/>
</dbReference>
<comment type="caution">
    <text evidence="6">The sequence shown here is derived from an EMBL/GenBank/DDBJ whole genome shotgun (WGS) entry which is preliminary data.</text>
</comment>
<dbReference type="PROSITE" id="PS51192">
    <property type="entry name" value="HELICASE_ATP_BIND_1"/>
    <property type="match status" value="1"/>
</dbReference>
<dbReference type="SUPFAM" id="SSF52540">
    <property type="entry name" value="P-loop containing nucleoside triphosphate hydrolases"/>
    <property type="match status" value="2"/>
</dbReference>
<dbReference type="PANTHER" id="PTHR45629">
    <property type="entry name" value="SNF2/RAD54 FAMILY MEMBER"/>
    <property type="match status" value="1"/>
</dbReference>
<accession>A0ABR1N9B4</accession>
<feature type="domain" description="Helicase ATP-binding" evidence="5">
    <location>
        <begin position="345"/>
        <end position="528"/>
    </location>
</feature>
<dbReference type="SMART" id="SM00487">
    <property type="entry name" value="DEXDc"/>
    <property type="match status" value="1"/>
</dbReference>
<dbReference type="InterPro" id="IPR000330">
    <property type="entry name" value="SNF2_N"/>
</dbReference>
<dbReference type="Proteomes" id="UP001367316">
    <property type="component" value="Unassembled WGS sequence"/>
</dbReference>
<evidence type="ECO:0000313" key="6">
    <source>
        <dbReference type="EMBL" id="KAK7611429.1"/>
    </source>
</evidence>
<feature type="compositionally biased region" description="Basic and acidic residues" evidence="4">
    <location>
        <begin position="177"/>
        <end position="187"/>
    </location>
</feature>
<dbReference type="InterPro" id="IPR014001">
    <property type="entry name" value="Helicase_ATP-bd"/>
</dbReference>
<reference evidence="6 7" key="1">
    <citation type="submission" date="2024-04" db="EMBL/GenBank/DDBJ databases">
        <title>Phyllosticta paracitricarpa is synonymous to the EU quarantine fungus P. citricarpa based on phylogenomic analyses.</title>
        <authorList>
            <consortium name="Lawrence Berkeley National Laboratory"/>
            <person name="Van ingen-buijs V.A."/>
            <person name="Van westerhoven A.C."/>
            <person name="Haridas S."/>
            <person name="Skiadas P."/>
            <person name="Martin F."/>
            <person name="Groenewald J.Z."/>
            <person name="Crous P.W."/>
            <person name="Seidl M.F."/>
        </authorList>
    </citation>
    <scope>NUCLEOTIDE SEQUENCE [LARGE SCALE GENOMIC DNA]</scope>
    <source>
        <strain evidence="6 7">CBS 141358</strain>
    </source>
</reference>
<keyword evidence="7" id="KW-1185">Reference proteome</keyword>
<dbReference type="GO" id="GO:0016787">
    <property type="term" value="F:hydrolase activity"/>
    <property type="evidence" value="ECO:0007669"/>
    <property type="project" value="UniProtKB-KW"/>
</dbReference>
<evidence type="ECO:0000256" key="3">
    <source>
        <dbReference type="ARBA" id="ARBA00022840"/>
    </source>
</evidence>
<dbReference type="Gene3D" id="3.40.50.10810">
    <property type="entry name" value="Tandem AAA-ATPase domain"/>
    <property type="match status" value="1"/>
</dbReference>
<dbReference type="Pfam" id="PF00176">
    <property type="entry name" value="SNF2-rel_dom"/>
    <property type="match status" value="1"/>
</dbReference>
<dbReference type="Gene3D" id="3.40.50.300">
    <property type="entry name" value="P-loop containing nucleotide triphosphate hydrolases"/>
    <property type="match status" value="1"/>
</dbReference>
<dbReference type="InterPro" id="IPR027417">
    <property type="entry name" value="P-loop_NTPase"/>
</dbReference>
<evidence type="ECO:0000256" key="1">
    <source>
        <dbReference type="ARBA" id="ARBA00022741"/>
    </source>
</evidence>
<evidence type="ECO:0000313" key="7">
    <source>
        <dbReference type="Proteomes" id="UP001367316"/>
    </source>
</evidence>
<dbReference type="InterPro" id="IPR038718">
    <property type="entry name" value="SNF2-like_sf"/>
</dbReference>
<evidence type="ECO:0000256" key="4">
    <source>
        <dbReference type="SAM" id="MobiDB-lite"/>
    </source>
</evidence>
<dbReference type="PANTHER" id="PTHR45629:SF7">
    <property type="entry name" value="DNA EXCISION REPAIR PROTEIN ERCC-6-RELATED"/>
    <property type="match status" value="1"/>
</dbReference>
<dbReference type="InterPro" id="IPR001650">
    <property type="entry name" value="Helicase_C-like"/>
</dbReference>
<dbReference type="CDD" id="cd18793">
    <property type="entry name" value="SF2_C_SNF"/>
    <property type="match status" value="1"/>
</dbReference>
<dbReference type="EMBL" id="JBBPBF010000014">
    <property type="protein sequence ID" value="KAK7611429.1"/>
    <property type="molecule type" value="Genomic_DNA"/>
</dbReference>
<gene>
    <name evidence="6" type="ORF">JOL62DRAFT_556334</name>
</gene>
<name>A0ABR1N9B4_9PEZI</name>
<dbReference type="InterPro" id="IPR049730">
    <property type="entry name" value="SNF2/RAD54-like_C"/>
</dbReference>
<dbReference type="Pfam" id="PF00271">
    <property type="entry name" value="Helicase_C"/>
    <property type="match status" value="1"/>
</dbReference>
<keyword evidence="1" id="KW-0547">Nucleotide-binding</keyword>